<sequence>MKNRITPLCINPINTLNHPPKLPKPRFNRIIKFEEEERKMYQKYFTVLSRTVNRNAPKYKDQKPIRFISPRITAGKLNRPRLFSDPRGLSNDASKRDNVHSAVRARKDFSNANSFTLKKAPMCIKHKKEDFVSLPDANERVQELKHVPPAKALCNRLSSRDRAHQDRFQIKVNDQKPRRANMSMIPTIVPHRKVSEAIQRCHSPFQRQIDEITLKVSDAINNRRACNSPFALNATLGRILSMKKKSKISTISDSLASSRVGSPRKIHLDKPKFNREKFLSGKIEHCQLESLI</sequence>
<dbReference type="Proteomes" id="UP001295684">
    <property type="component" value="Unassembled WGS sequence"/>
</dbReference>
<proteinExistence type="predicted"/>
<accession>A0AAD1Y6E2</accession>
<comment type="caution">
    <text evidence="2">The sequence shown here is derived from an EMBL/GenBank/DDBJ whole genome shotgun (WGS) entry which is preliminary data.</text>
</comment>
<evidence type="ECO:0000256" key="1">
    <source>
        <dbReference type="SAM" id="MobiDB-lite"/>
    </source>
</evidence>
<dbReference type="AlphaFoldDB" id="A0AAD1Y6E2"/>
<feature type="region of interest" description="Disordered" evidence="1">
    <location>
        <begin position="78"/>
        <end position="98"/>
    </location>
</feature>
<gene>
    <name evidence="2" type="ORF">ECRASSUSDP1_LOCUS27033</name>
</gene>
<keyword evidence="3" id="KW-1185">Reference proteome</keyword>
<organism evidence="2 3">
    <name type="scientific">Euplotes crassus</name>
    <dbReference type="NCBI Taxonomy" id="5936"/>
    <lineage>
        <taxon>Eukaryota</taxon>
        <taxon>Sar</taxon>
        <taxon>Alveolata</taxon>
        <taxon>Ciliophora</taxon>
        <taxon>Intramacronucleata</taxon>
        <taxon>Spirotrichea</taxon>
        <taxon>Hypotrichia</taxon>
        <taxon>Euplotida</taxon>
        <taxon>Euplotidae</taxon>
        <taxon>Moneuplotes</taxon>
    </lineage>
</organism>
<dbReference type="EMBL" id="CAMPGE010027884">
    <property type="protein sequence ID" value="CAI2385467.1"/>
    <property type="molecule type" value="Genomic_DNA"/>
</dbReference>
<reference evidence="2" key="1">
    <citation type="submission" date="2023-07" db="EMBL/GenBank/DDBJ databases">
        <authorList>
            <consortium name="AG Swart"/>
            <person name="Singh M."/>
            <person name="Singh A."/>
            <person name="Seah K."/>
            <person name="Emmerich C."/>
        </authorList>
    </citation>
    <scope>NUCLEOTIDE SEQUENCE</scope>
    <source>
        <strain evidence="2">DP1</strain>
    </source>
</reference>
<evidence type="ECO:0000313" key="2">
    <source>
        <dbReference type="EMBL" id="CAI2385467.1"/>
    </source>
</evidence>
<protein>
    <submittedName>
        <fullName evidence="2">Uncharacterized protein</fullName>
    </submittedName>
</protein>
<name>A0AAD1Y6E2_EUPCR</name>
<evidence type="ECO:0000313" key="3">
    <source>
        <dbReference type="Proteomes" id="UP001295684"/>
    </source>
</evidence>